<keyword evidence="10" id="KW-1185">Reference proteome</keyword>
<dbReference type="PROSITE" id="PS01037">
    <property type="entry name" value="SBP_BACTERIAL_1"/>
    <property type="match status" value="1"/>
</dbReference>
<dbReference type="RefSeq" id="WP_307398071.1">
    <property type="nucleotide sequence ID" value="NZ_BAAADK010000043.1"/>
</dbReference>
<comment type="similarity">
    <text evidence="1">Belongs to the bacterial solute-binding protein 1 family.</text>
</comment>
<dbReference type="SUPFAM" id="SSF53850">
    <property type="entry name" value="Periplasmic binding protein-like II"/>
    <property type="match status" value="1"/>
</dbReference>
<evidence type="ECO:0000256" key="8">
    <source>
        <dbReference type="SAM" id="SignalP"/>
    </source>
</evidence>
<keyword evidence="6" id="KW-0408">Iron</keyword>
<dbReference type="PANTHER" id="PTHR30006:SF2">
    <property type="entry name" value="ABC TRANSPORTER SUBSTRATE-BINDING PROTEIN"/>
    <property type="match status" value="1"/>
</dbReference>
<organism evidence="9 10">
    <name type="scientific">Caldalkalibacillus horti</name>
    <dbReference type="NCBI Taxonomy" id="77523"/>
    <lineage>
        <taxon>Bacteria</taxon>
        <taxon>Bacillati</taxon>
        <taxon>Bacillota</taxon>
        <taxon>Bacilli</taxon>
        <taxon>Bacillales</taxon>
        <taxon>Bacillaceae</taxon>
        <taxon>Caldalkalibacillus</taxon>
    </lineage>
</organism>
<protein>
    <submittedName>
        <fullName evidence="9">Iron(III) transport system substrate-binding protein</fullName>
    </submittedName>
</protein>
<gene>
    <name evidence="9" type="ORF">J2S11_004346</name>
</gene>
<keyword evidence="5 8" id="KW-0732">Signal</keyword>
<feature type="chain" id="PRO_5046470624" evidence="8">
    <location>
        <begin position="20"/>
        <end position="338"/>
    </location>
</feature>
<comment type="caution">
    <text evidence="9">The sequence shown here is derived from an EMBL/GenBank/DDBJ whole genome shotgun (WGS) entry which is preliminary data.</text>
</comment>
<accession>A0ABT9W556</accession>
<feature type="signal peptide" evidence="8">
    <location>
        <begin position="1"/>
        <end position="19"/>
    </location>
</feature>
<dbReference type="Proteomes" id="UP001235840">
    <property type="component" value="Unassembled WGS sequence"/>
</dbReference>
<keyword evidence="2" id="KW-0813">Transport</keyword>
<dbReference type="EMBL" id="JAUSTY010000030">
    <property type="protein sequence ID" value="MDQ0168384.1"/>
    <property type="molecule type" value="Genomic_DNA"/>
</dbReference>
<evidence type="ECO:0000256" key="5">
    <source>
        <dbReference type="ARBA" id="ARBA00022729"/>
    </source>
</evidence>
<evidence type="ECO:0000256" key="4">
    <source>
        <dbReference type="ARBA" id="ARBA00022723"/>
    </source>
</evidence>
<evidence type="ECO:0000313" key="9">
    <source>
        <dbReference type="EMBL" id="MDQ0168384.1"/>
    </source>
</evidence>
<evidence type="ECO:0000256" key="6">
    <source>
        <dbReference type="ARBA" id="ARBA00023004"/>
    </source>
</evidence>
<evidence type="ECO:0000256" key="1">
    <source>
        <dbReference type="ARBA" id="ARBA00008520"/>
    </source>
</evidence>
<evidence type="ECO:0000256" key="7">
    <source>
        <dbReference type="ARBA" id="ARBA00023065"/>
    </source>
</evidence>
<keyword evidence="7" id="KW-0406">Ion transport</keyword>
<dbReference type="PROSITE" id="PS51257">
    <property type="entry name" value="PROKAR_LIPOPROTEIN"/>
    <property type="match status" value="1"/>
</dbReference>
<dbReference type="Gene3D" id="3.40.190.10">
    <property type="entry name" value="Periplasmic binding protein-like II"/>
    <property type="match status" value="2"/>
</dbReference>
<dbReference type="PANTHER" id="PTHR30006">
    <property type="entry name" value="THIAMINE-BINDING PERIPLASMIC PROTEIN-RELATED"/>
    <property type="match status" value="1"/>
</dbReference>
<reference evidence="9 10" key="1">
    <citation type="submission" date="2023-07" db="EMBL/GenBank/DDBJ databases">
        <title>Genomic Encyclopedia of Type Strains, Phase IV (KMG-IV): sequencing the most valuable type-strain genomes for metagenomic binning, comparative biology and taxonomic classification.</title>
        <authorList>
            <person name="Goeker M."/>
        </authorList>
    </citation>
    <scope>NUCLEOTIDE SEQUENCE [LARGE SCALE GENOMIC DNA]</scope>
    <source>
        <strain evidence="9 10">DSM 12751</strain>
    </source>
</reference>
<name>A0ABT9W556_9BACI</name>
<keyword evidence="3" id="KW-0410">Iron transport</keyword>
<evidence type="ECO:0000256" key="3">
    <source>
        <dbReference type="ARBA" id="ARBA00022496"/>
    </source>
</evidence>
<keyword evidence="4" id="KW-0479">Metal-binding</keyword>
<sequence length="338" mass="36908">MKKLLVWLSVMTAVLVLVAGCGSSTGTDSGASNKLSVYSPHQAEIINPIIKEFQDRTGIEVDLVTGGTGELLNRVQAETSNPLGDVFWGGGAESLEAFSSSFEPYVSSEDANIPAEYKSPNNYWTGFSALPMVIMYNKNMISEDEVPTSWEELLDPKFKGLIAFCDPARSGSSYTQLVTMLFAQDNVDKGWEYVENFVANLDGKLLSGSSMVFRGVADGEFPIGVTLEEAAHRYIAGGSPVGVHYPAEGTSTVPDGMAIIKDAKNMENAQKFIDFLAGKDVQELIVKEFNRRSIRDDVNPPEGLAATEEIPVVDYDFSWSAENKDEVLNKFLDIVIKQ</sequence>
<proteinExistence type="inferred from homology"/>
<dbReference type="Pfam" id="PF13343">
    <property type="entry name" value="SBP_bac_6"/>
    <property type="match status" value="1"/>
</dbReference>
<evidence type="ECO:0000313" key="10">
    <source>
        <dbReference type="Proteomes" id="UP001235840"/>
    </source>
</evidence>
<dbReference type="InterPro" id="IPR006061">
    <property type="entry name" value="SBP_1_CS"/>
</dbReference>
<dbReference type="PIRSF" id="PIRSF002825">
    <property type="entry name" value="CfbpA"/>
    <property type="match status" value="1"/>
</dbReference>
<evidence type="ECO:0000256" key="2">
    <source>
        <dbReference type="ARBA" id="ARBA00022448"/>
    </source>
</evidence>
<dbReference type="InterPro" id="IPR026045">
    <property type="entry name" value="Ferric-bd"/>
</dbReference>
<dbReference type="CDD" id="cd13546">
    <property type="entry name" value="PBP2_BitB"/>
    <property type="match status" value="1"/>
</dbReference>